<evidence type="ECO:0000313" key="1">
    <source>
        <dbReference type="EMBL" id="KND95392.1"/>
    </source>
</evidence>
<name>A0A0L0NMN7_CANAR</name>
<dbReference type="AlphaFoldDB" id="A0A0L0NMN7"/>
<proteinExistence type="predicted"/>
<accession>A0A0L0NMN7</accession>
<gene>
    <name evidence="1" type="ORF">QG37_08384</name>
</gene>
<dbReference type="Proteomes" id="UP000037122">
    <property type="component" value="Unassembled WGS sequence"/>
</dbReference>
<reference evidence="2" key="1">
    <citation type="journal article" date="2015" name="BMC Genomics">
        <title>Draft genome of a commonly misdiagnosed multidrug resistant pathogen Candida auris.</title>
        <authorList>
            <person name="Chatterjee S."/>
            <person name="Alampalli S.V."/>
            <person name="Nageshan R.K."/>
            <person name="Chettiar S.T."/>
            <person name="Joshi S."/>
            <person name="Tatu U.S."/>
        </authorList>
    </citation>
    <scope>NUCLEOTIDE SEQUENCE [LARGE SCALE GENOMIC DNA]</scope>
    <source>
        <strain evidence="2">6684</strain>
    </source>
</reference>
<evidence type="ECO:0000313" key="2">
    <source>
        <dbReference type="Proteomes" id="UP000037122"/>
    </source>
</evidence>
<comment type="caution">
    <text evidence="1">The sequence shown here is derived from an EMBL/GenBank/DDBJ whole genome shotgun (WGS) entry which is preliminary data.</text>
</comment>
<protein>
    <submittedName>
        <fullName evidence="1">Uncharacterized protein</fullName>
    </submittedName>
</protein>
<dbReference type="EMBL" id="LGST01000094">
    <property type="protein sequence ID" value="KND95392.1"/>
    <property type="molecule type" value="Genomic_DNA"/>
</dbReference>
<sequence length="62" mass="6692">MPLERWQLLTTSRQACAVADFTVRVAPARRGVAARAVAAVSDFAPSLHAQLVETLAWEGRAT</sequence>
<organism evidence="1 2">
    <name type="scientific">Candidozyma auris</name>
    <name type="common">Yeast</name>
    <name type="synonym">Candida auris</name>
    <dbReference type="NCBI Taxonomy" id="498019"/>
    <lineage>
        <taxon>Eukaryota</taxon>
        <taxon>Fungi</taxon>
        <taxon>Dikarya</taxon>
        <taxon>Ascomycota</taxon>
        <taxon>Saccharomycotina</taxon>
        <taxon>Pichiomycetes</taxon>
        <taxon>Metschnikowiaceae</taxon>
        <taxon>Candidozyma</taxon>
    </lineage>
</organism>